<dbReference type="Proteomes" id="UP000886689">
    <property type="component" value="Unassembled WGS sequence"/>
</dbReference>
<dbReference type="EMBL" id="JADJUC010000016">
    <property type="protein sequence ID" value="MBK8524873.1"/>
    <property type="molecule type" value="Genomic_DNA"/>
</dbReference>
<sequence>MADTNLIAYVLINSAQTAMAEAVLEKDGDWHAPPLWRHEFRNILATYVRANRLALPVALRHMSNAEALIVTDESSELADTAEILRLAKSAAAPSYDCEFVVASPDDSAHHLSAATSA</sequence>
<dbReference type="AlphaFoldDB" id="A0A9D7K3J8"/>
<protein>
    <submittedName>
        <fullName evidence="1">Type II toxin-antitoxin system VapC family toxin</fullName>
    </submittedName>
</protein>
<organism evidence="1 2">
    <name type="scientific">Candidatus Proximibacter danicus</name>
    <dbReference type="NCBI Taxonomy" id="2954365"/>
    <lineage>
        <taxon>Bacteria</taxon>
        <taxon>Pseudomonadati</taxon>
        <taxon>Pseudomonadota</taxon>
        <taxon>Betaproteobacteria</taxon>
        <taxon>Candidatus Proximibacter</taxon>
    </lineage>
</organism>
<proteinExistence type="predicted"/>
<dbReference type="Gene3D" id="3.40.50.1010">
    <property type="entry name" value="5'-nuclease"/>
    <property type="match status" value="1"/>
</dbReference>
<evidence type="ECO:0000313" key="2">
    <source>
        <dbReference type="Proteomes" id="UP000886689"/>
    </source>
</evidence>
<comment type="caution">
    <text evidence="1">The sequence shown here is derived from an EMBL/GenBank/DDBJ whole genome shotgun (WGS) entry which is preliminary data.</text>
</comment>
<dbReference type="SUPFAM" id="SSF88723">
    <property type="entry name" value="PIN domain-like"/>
    <property type="match status" value="1"/>
</dbReference>
<reference evidence="1" key="1">
    <citation type="submission" date="2020-10" db="EMBL/GenBank/DDBJ databases">
        <title>Connecting structure to function with the recovery of over 1000 high-quality activated sludge metagenome-assembled genomes encoding full-length rRNA genes using long-read sequencing.</title>
        <authorList>
            <person name="Singleton C.M."/>
            <person name="Petriglieri F."/>
            <person name="Kristensen J.M."/>
            <person name="Kirkegaard R.H."/>
            <person name="Michaelsen T.Y."/>
            <person name="Andersen M.H."/>
            <person name="Karst S.M."/>
            <person name="Dueholm M.S."/>
            <person name="Nielsen P.H."/>
            <person name="Albertsen M."/>
        </authorList>
    </citation>
    <scope>NUCLEOTIDE SEQUENCE</scope>
    <source>
        <strain evidence="1">Hirt_18-Q3-R61-65_BATAC.395</strain>
    </source>
</reference>
<evidence type="ECO:0000313" key="1">
    <source>
        <dbReference type="EMBL" id="MBK8524873.1"/>
    </source>
</evidence>
<dbReference type="CDD" id="cd09873">
    <property type="entry name" value="PIN_Pae0151-like"/>
    <property type="match status" value="1"/>
</dbReference>
<name>A0A9D7K3J8_9PROT</name>
<dbReference type="InterPro" id="IPR029060">
    <property type="entry name" value="PIN-like_dom_sf"/>
</dbReference>
<accession>A0A9D7K3J8</accession>
<dbReference type="InterPro" id="IPR044153">
    <property type="entry name" value="PIN_Pae0151-like"/>
</dbReference>
<gene>
    <name evidence="1" type="ORF">IPL58_12795</name>
</gene>